<dbReference type="InterPro" id="IPR050159">
    <property type="entry name" value="Kazal-type_SerProtInhib"/>
</dbReference>
<dbReference type="GO" id="GO:0004867">
    <property type="term" value="F:serine-type endopeptidase inhibitor activity"/>
    <property type="evidence" value="ECO:0007669"/>
    <property type="project" value="UniProtKB-KW"/>
</dbReference>
<dbReference type="Proteomes" id="UP000050525">
    <property type="component" value="Unassembled WGS sequence"/>
</dbReference>
<feature type="chain" id="PRO_5007585043" evidence="8">
    <location>
        <begin position="24"/>
        <end position="393"/>
    </location>
</feature>
<accession>A0A151MEJ9</accession>
<keyword evidence="11" id="KW-1185">Reference proteome</keyword>
<keyword evidence="3 10" id="KW-0646">Protease inhibitor</keyword>
<dbReference type="InterPro" id="IPR036058">
    <property type="entry name" value="Kazal_dom_sf"/>
</dbReference>
<keyword evidence="4 10" id="KW-0722">Serine protease inhibitor</keyword>
<protein>
    <submittedName>
        <fullName evidence="10">Serine protease inhibitor Kazal-type 5</fullName>
    </submittedName>
</protein>
<proteinExistence type="predicted"/>
<dbReference type="EMBL" id="AKHW03006228">
    <property type="protein sequence ID" value="KYO22919.1"/>
    <property type="molecule type" value="Genomic_DNA"/>
</dbReference>
<feature type="domain" description="Kazal-like" evidence="9">
    <location>
        <begin position="219"/>
        <end position="279"/>
    </location>
</feature>
<evidence type="ECO:0000256" key="8">
    <source>
        <dbReference type="SAM" id="SignalP"/>
    </source>
</evidence>
<evidence type="ECO:0000259" key="9">
    <source>
        <dbReference type="SMART" id="SM00280"/>
    </source>
</evidence>
<dbReference type="InterPro" id="IPR002350">
    <property type="entry name" value="Kazal_dom"/>
</dbReference>
<feature type="region of interest" description="Disordered" evidence="7">
    <location>
        <begin position="266"/>
        <end position="323"/>
    </location>
</feature>
<dbReference type="GO" id="GO:0005576">
    <property type="term" value="C:extracellular region"/>
    <property type="evidence" value="ECO:0007669"/>
    <property type="project" value="UniProtKB-SubCell"/>
</dbReference>
<gene>
    <name evidence="10" type="primary">SPINK5-2</name>
    <name evidence="10" type="ORF">Y1Q_0010958</name>
</gene>
<feature type="signal peptide" evidence="8">
    <location>
        <begin position="1"/>
        <end position="23"/>
    </location>
</feature>
<evidence type="ECO:0000256" key="5">
    <source>
        <dbReference type="ARBA" id="ARBA00023157"/>
    </source>
</evidence>
<evidence type="ECO:0000256" key="1">
    <source>
        <dbReference type="ARBA" id="ARBA00004613"/>
    </source>
</evidence>
<dbReference type="STRING" id="8496.A0A151MEJ9"/>
<evidence type="ECO:0000256" key="7">
    <source>
        <dbReference type="SAM" id="MobiDB-lite"/>
    </source>
</evidence>
<feature type="compositionally biased region" description="Gly residues" evidence="7">
    <location>
        <begin position="303"/>
        <end position="319"/>
    </location>
</feature>
<feature type="region of interest" description="Disordered" evidence="7">
    <location>
        <begin position="81"/>
        <end position="100"/>
    </location>
</feature>
<keyword evidence="6" id="KW-0325">Glycoprotein</keyword>
<sequence>MKIAGVFVLPALAFFCFFSDVASQKWSKFFQDHCKEYHGISRTGAFYCNRINSPVRGPDGKTHLNQCLMCKKLMGRGLNNAGSGGEGNGKESGSRDSSGKIDCSEYEELFKSGHFSCTKENDPVRDSLGKEHSNKCLLCAARYKKENGLNSTQNSPGEFVGVKVDCSAYEEDFKSGTLSCTRESDPVRDSSGKEHNNKCVLCAERFKKDNGMTKEDEDECSEYRSQIRNGGKLFCTRELNPVRDASGREHPNKCYMCADKFKKEAQNGGRPRVSSQSSQNGCGGSGSQQGEDGRPSCPSARPGCGGSRGVPGQSGGGCGQDDKVTQAENREAQYKEELQCNQLLYDVSCALQRGSLQAPFRSGTWGNAPALRRRRSNGVKIASTIQGKSVPGK</sequence>
<dbReference type="PANTHER" id="PTHR47499:SF1">
    <property type="entry name" value="SERINE PROTEASE INHIBITOR KAZAL-TYPE 7"/>
    <property type="match status" value="1"/>
</dbReference>
<evidence type="ECO:0000256" key="6">
    <source>
        <dbReference type="ARBA" id="ARBA00023180"/>
    </source>
</evidence>
<dbReference type="AlphaFoldDB" id="A0A151MEJ9"/>
<evidence type="ECO:0000256" key="3">
    <source>
        <dbReference type="ARBA" id="ARBA00022690"/>
    </source>
</evidence>
<comment type="subcellular location">
    <subcellularLocation>
        <location evidence="1">Secreted</location>
    </subcellularLocation>
</comment>
<keyword evidence="8" id="KW-0732">Signal</keyword>
<name>A0A151MEJ9_ALLMI</name>
<dbReference type="Gene3D" id="3.30.60.30">
    <property type="match status" value="4"/>
</dbReference>
<dbReference type="SUPFAM" id="SSF100895">
    <property type="entry name" value="Kazal-type serine protease inhibitors"/>
    <property type="match status" value="4"/>
</dbReference>
<dbReference type="Pfam" id="PF00050">
    <property type="entry name" value="Kazal_1"/>
    <property type="match status" value="3"/>
</dbReference>
<feature type="domain" description="Kazal-like" evidence="9">
    <location>
        <begin position="33"/>
        <end position="86"/>
    </location>
</feature>
<keyword evidence="5" id="KW-1015">Disulfide bond</keyword>
<keyword evidence="2" id="KW-0964">Secreted</keyword>
<evidence type="ECO:0000313" key="10">
    <source>
        <dbReference type="EMBL" id="KYO22919.1"/>
    </source>
</evidence>
<feature type="domain" description="Kazal-like" evidence="9">
    <location>
        <begin position="165"/>
        <end position="213"/>
    </location>
</feature>
<evidence type="ECO:0000313" key="11">
    <source>
        <dbReference type="Proteomes" id="UP000050525"/>
    </source>
</evidence>
<comment type="caution">
    <text evidence="10">The sequence shown here is derived from an EMBL/GenBank/DDBJ whole genome shotgun (WGS) entry which is preliminary data.</text>
</comment>
<evidence type="ECO:0000256" key="4">
    <source>
        <dbReference type="ARBA" id="ARBA00022900"/>
    </source>
</evidence>
<feature type="domain" description="Kazal-like" evidence="9">
    <location>
        <begin position="102"/>
        <end position="157"/>
    </location>
</feature>
<evidence type="ECO:0000256" key="2">
    <source>
        <dbReference type="ARBA" id="ARBA00022525"/>
    </source>
</evidence>
<organism evidence="10 11">
    <name type="scientific">Alligator mississippiensis</name>
    <name type="common">American alligator</name>
    <dbReference type="NCBI Taxonomy" id="8496"/>
    <lineage>
        <taxon>Eukaryota</taxon>
        <taxon>Metazoa</taxon>
        <taxon>Chordata</taxon>
        <taxon>Craniata</taxon>
        <taxon>Vertebrata</taxon>
        <taxon>Euteleostomi</taxon>
        <taxon>Archelosauria</taxon>
        <taxon>Archosauria</taxon>
        <taxon>Crocodylia</taxon>
        <taxon>Alligatoridae</taxon>
        <taxon>Alligatorinae</taxon>
        <taxon>Alligator</taxon>
    </lineage>
</organism>
<reference evidence="10 11" key="1">
    <citation type="journal article" date="2012" name="Genome Biol.">
        <title>Sequencing three crocodilian genomes to illuminate the evolution of archosaurs and amniotes.</title>
        <authorList>
            <person name="St John J.A."/>
            <person name="Braun E.L."/>
            <person name="Isberg S.R."/>
            <person name="Miles L.G."/>
            <person name="Chong A.Y."/>
            <person name="Gongora J."/>
            <person name="Dalzell P."/>
            <person name="Moran C."/>
            <person name="Bed'hom B."/>
            <person name="Abzhanov A."/>
            <person name="Burgess S.C."/>
            <person name="Cooksey A.M."/>
            <person name="Castoe T.A."/>
            <person name="Crawford N.G."/>
            <person name="Densmore L.D."/>
            <person name="Drew J.C."/>
            <person name="Edwards S.V."/>
            <person name="Faircloth B.C."/>
            <person name="Fujita M.K."/>
            <person name="Greenwold M.J."/>
            <person name="Hoffmann F.G."/>
            <person name="Howard J.M."/>
            <person name="Iguchi T."/>
            <person name="Janes D.E."/>
            <person name="Khan S.Y."/>
            <person name="Kohno S."/>
            <person name="de Koning A.J."/>
            <person name="Lance S.L."/>
            <person name="McCarthy F.M."/>
            <person name="McCormack J.E."/>
            <person name="Merchant M.E."/>
            <person name="Peterson D.G."/>
            <person name="Pollock D.D."/>
            <person name="Pourmand N."/>
            <person name="Raney B.J."/>
            <person name="Roessler K.A."/>
            <person name="Sanford J.R."/>
            <person name="Sawyer R.H."/>
            <person name="Schmidt C.J."/>
            <person name="Triplett E.W."/>
            <person name="Tuberville T.D."/>
            <person name="Venegas-Anaya M."/>
            <person name="Howard J.T."/>
            <person name="Jarvis E.D."/>
            <person name="Guillette L.J.Jr."/>
            <person name="Glenn T.C."/>
            <person name="Green R.E."/>
            <person name="Ray D.A."/>
        </authorList>
    </citation>
    <scope>NUCLEOTIDE SEQUENCE [LARGE SCALE GENOMIC DNA]</scope>
    <source>
        <strain evidence="10">KSC_2009_1</strain>
    </source>
</reference>
<dbReference type="PANTHER" id="PTHR47499">
    <property type="entry name" value="SERINE PROTEASE INHIBITOR KAZAL-TYPE 7 SPINK7"/>
    <property type="match status" value="1"/>
</dbReference>
<feature type="compositionally biased region" description="Basic and acidic residues" evidence="7">
    <location>
        <begin position="88"/>
        <end position="100"/>
    </location>
</feature>
<dbReference type="SMART" id="SM00280">
    <property type="entry name" value="KAZAL"/>
    <property type="match status" value="4"/>
</dbReference>